<feature type="region of interest" description="Disordered" evidence="1">
    <location>
        <begin position="29"/>
        <end position="49"/>
    </location>
</feature>
<proteinExistence type="predicted"/>
<dbReference type="HOGENOM" id="CLU_2621865_0_0_1"/>
<dbReference type="AlphaFoldDB" id="E9CYL2"/>
<reference evidence="3" key="2">
    <citation type="submission" date="2010-03" db="EMBL/GenBank/DDBJ databases">
        <title>The genome sequence of Coccidioides posadasii strain Silveira.</title>
        <authorList>
            <consortium name="The Broad Institute Genome Sequencing Center for Infectious Disease"/>
            <person name="Neafsey D."/>
            <person name="Orbach M."/>
            <person name="Henn M.R."/>
            <person name="Cole G.T."/>
            <person name="Galgiani J."/>
            <person name="Gardner M.J."/>
            <person name="Kirkland T.N."/>
            <person name="Taylor J.W."/>
            <person name="Young S.K."/>
            <person name="Zeng Q."/>
            <person name="Koehrsen M."/>
            <person name="Alvarado L."/>
            <person name="Berlin A."/>
            <person name="Borenstein D."/>
            <person name="Chapman S.B."/>
            <person name="Chen Z."/>
            <person name="Engels R."/>
            <person name="Freedman E."/>
            <person name="Gellesch M."/>
            <person name="Goldberg J."/>
            <person name="Griggs A."/>
            <person name="Gujja S."/>
            <person name="Heilman E."/>
            <person name="Heiman D."/>
            <person name="Howarth C."/>
            <person name="Jen D."/>
            <person name="Larson L."/>
            <person name="Mehta T."/>
            <person name="Neiman D."/>
            <person name="Park D."/>
            <person name="Pearson M."/>
            <person name="Richards J."/>
            <person name="Roberts A."/>
            <person name="Saif S."/>
            <person name="Shea T."/>
            <person name="Shenoy N."/>
            <person name="Sisk P."/>
            <person name="Stolte C."/>
            <person name="Sykes S."/>
            <person name="Walk T."/>
            <person name="White J."/>
            <person name="Yandava C."/>
            <person name="Haas B."/>
            <person name="Nusbaum C."/>
            <person name="Birren B."/>
        </authorList>
    </citation>
    <scope>NUCLEOTIDE SEQUENCE [LARGE SCALE GENOMIC DNA]</scope>
    <source>
        <strain evidence="3">RMSCC 757 / Silveira</strain>
    </source>
</reference>
<gene>
    <name evidence="2" type="ORF">CPSG_02882</name>
</gene>
<accession>E9CYL2</accession>
<reference evidence="3" key="1">
    <citation type="journal article" date="2010" name="Genome Res.">
        <title>Population genomic sequencing of Coccidioides fungi reveals recent hybridization and transposon control.</title>
        <authorList>
            <person name="Neafsey D.E."/>
            <person name="Barker B.M."/>
            <person name="Sharpton T.J."/>
            <person name="Stajich J.E."/>
            <person name="Park D.J."/>
            <person name="Whiston E."/>
            <person name="Hung C.-Y."/>
            <person name="McMahan C."/>
            <person name="White J."/>
            <person name="Sykes S."/>
            <person name="Heiman D."/>
            <person name="Young S."/>
            <person name="Zeng Q."/>
            <person name="Abouelleil A."/>
            <person name="Aftuck L."/>
            <person name="Bessette D."/>
            <person name="Brown A."/>
            <person name="FitzGerald M."/>
            <person name="Lui A."/>
            <person name="Macdonald J.P."/>
            <person name="Priest M."/>
            <person name="Orbach M.J."/>
            <person name="Galgiani J.N."/>
            <person name="Kirkland T.N."/>
            <person name="Cole G.T."/>
            <person name="Birren B.W."/>
            <person name="Henn M.R."/>
            <person name="Taylor J.W."/>
            <person name="Rounsley S.D."/>
        </authorList>
    </citation>
    <scope>NUCLEOTIDE SEQUENCE [LARGE SCALE GENOMIC DNA]</scope>
    <source>
        <strain evidence="3">RMSCC 757 / Silveira</strain>
    </source>
</reference>
<name>E9CYL2_COCPS</name>
<evidence type="ECO:0000313" key="3">
    <source>
        <dbReference type="Proteomes" id="UP000002497"/>
    </source>
</evidence>
<evidence type="ECO:0000256" key="1">
    <source>
        <dbReference type="SAM" id="MobiDB-lite"/>
    </source>
</evidence>
<sequence length="78" mass="9090">MASPRTFQFYKTGMRVDCTPYGETTPQERYFSRQEHASPPTTPPRRSVQASSFIRWTMFRPLLVEGSQLGRFPEFQQG</sequence>
<organism evidence="3">
    <name type="scientific">Coccidioides posadasii (strain RMSCC 757 / Silveira)</name>
    <name type="common">Valley fever fungus</name>
    <dbReference type="NCBI Taxonomy" id="443226"/>
    <lineage>
        <taxon>Eukaryota</taxon>
        <taxon>Fungi</taxon>
        <taxon>Dikarya</taxon>
        <taxon>Ascomycota</taxon>
        <taxon>Pezizomycotina</taxon>
        <taxon>Eurotiomycetes</taxon>
        <taxon>Eurotiomycetidae</taxon>
        <taxon>Onygenales</taxon>
        <taxon>Onygenaceae</taxon>
        <taxon>Coccidioides</taxon>
    </lineage>
</organism>
<dbReference type="Proteomes" id="UP000002497">
    <property type="component" value="Unassembled WGS sequence"/>
</dbReference>
<dbReference type="VEuPathDB" id="FungiDB:CPSG_02882"/>
<evidence type="ECO:0000313" key="2">
    <source>
        <dbReference type="EMBL" id="EFW21039.1"/>
    </source>
</evidence>
<protein>
    <submittedName>
        <fullName evidence="2">Uncharacterized protein</fullName>
    </submittedName>
</protein>
<dbReference type="EMBL" id="GL636488">
    <property type="protein sequence ID" value="EFW21039.1"/>
    <property type="molecule type" value="Genomic_DNA"/>
</dbReference>
<keyword evidence="3" id="KW-1185">Reference proteome</keyword>